<dbReference type="SMART" id="SM00382">
    <property type="entry name" value="AAA"/>
    <property type="match status" value="1"/>
</dbReference>
<sequence>MSEWAIRVAGLTKRYGPKTALSAVDLAVPRGSFFAVLGPNGAGKTTLMRCLMGLIRPDAGGGEVLGEPLGPGYPPLSLKPRIGYVSQAQALPEGMTARDLFALCRGLHPRWDDRTARRYLDLFELPDTLPVRHMSTGMRAQLSLTLVMGGGPELLILDEPTLGLDPLNRHQYLQVLLADSLETGCTVFLSSHDLYQIERLADRVAILVGGRLVVADGLDDLKEREKRVRVAGPVAEEALRGVQGVRRAVREAGGWLLYASGEREALERAFRALPGVTGVQVFDQSLEEIFISYVS</sequence>
<dbReference type="InterPro" id="IPR003593">
    <property type="entry name" value="AAA+_ATPase"/>
</dbReference>
<comment type="similarity">
    <text evidence="1">Belongs to the ABC transporter superfamily.</text>
</comment>
<feature type="domain" description="ABC transporter" evidence="5">
    <location>
        <begin position="6"/>
        <end position="234"/>
    </location>
</feature>
<name>A0ABS4JQL9_9FIRM</name>
<keyword evidence="7" id="KW-1185">Reference proteome</keyword>
<dbReference type="Gene3D" id="3.40.50.300">
    <property type="entry name" value="P-loop containing nucleotide triphosphate hydrolases"/>
    <property type="match status" value="1"/>
</dbReference>
<protein>
    <submittedName>
        <fullName evidence="6">ABC-2 type transport system ATP-binding protein</fullName>
    </submittedName>
</protein>
<gene>
    <name evidence="6" type="ORF">J2Z79_000609</name>
</gene>
<keyword evidence="4 6" id="KW-0067">ATP-binding</keyword>
<keyword evidence="3" id="KW-0547">Nucleotide-binding</keyword>
<evidence type="ECO:0000259" key="5">
    <source>
        <dbReference type="PROSITE" id="PS50893"/>
    </source>
</evidence>
<evidence type="ECO:0000256" key="2">
    <source>
        <dbReference type="ARBA" id="ARBA00022448"/>
    </source>
</evidence>
<dbReference type="Pfam" id="PF00005">
    <property type="entry name" value="ABC_tran"/>
    <property type="match status" value="1"/>
</dbReference>
<dbReference type="InterPro" id="IPR003439">
    <property type="entry name" value="ABC_transporter-like_ATP-bd"/>
</dbReference>
<evidence type="ECO:0000313" key="7">
    <source>
        <dbReference type="Proteomes" id="UP001519289"/>
    </source>
</evidence>
<evidence type="ECO:0000256" key="3">
    <source>
        <dbReference type="ARBA" id="ARBA00022741"/>
    </source>
</evidence>
<evidence type="ECO:0000256" key="4">
    <source>
        <dbReference type="ARBA" id="ARBA00022840"/>
    </source>
</evidence>
<organism evidence="6 7">
    <name type="scientific">Symbiobacterium terraclitae</name>
    <dbReference type="NCBI Taxonomy" id="557451"/>
    <lineage>
        <taxon>Bacteria</taxon>
        <taxon>Bacillati</taxon>
        <taxon>Bacillota</taxon>
        <taxon>Clostridia</taxon>
        <taxon>Eubacteriales</taxon>
        <taxon>Symbiobacteriaceae</taxon>
        <taxon>Symbiobacterium</taxon>
    </lineage>
</organism>
<reference evidence="6 7" key="1">
    <citation type="submission" date="2021-03" db="EMBL/GenBank/DDBJ databases">
        <title>Genomic Encyclopedia of Type Strains, Phase IV (KMG-IV): sequencing the most valuable type-strain genomes for metagenomic binning, comparative biology and taxonomic classification.</title>
        <authorList>
            <person name="Goeker M."/>
        </authorList>
    </citation>
    <scope>NUCLEOTIDE SEQUENCE [LARGE SCALE GENOMIC DNA]</scope>
    <source>
        <strain evidence="6 7">DSM 27138</strain>
    </source>
</reference>
<evidence type="ECO:0000256" key="1">
    <source>
        <dbReference type="ARBA" id="ARBA00005417"/>
    </source>
</evidence>
<dbReference type="InterPro" id="IPR050763">
    <property type="entry name" value="ABC_transporter_ATP-binding"/>
</dbReference>
<dbReference type="RefSeq" id="WP_209465380.1">
    <property type="nucleotide sequence ID" value="NZ_JAGGLG010000003.1"/>
</dbReference>
<dbReference type="InterPro" id="IPR027417">
    <property type="entry name" value="P-loop_NTPase"/>
</dbReference>
<dbReference type="EMBL" id="JAGGLG010000003">
    <property type="protein sequence ID" value="MBP2017235.1"/>
    <property type="molecule type" value="Genomic_DNA"/>
</dbReference>
<dbReference type="SUPFAM" id="SSF52540">
    <property type="entry name" value="P-loop containing nucleoside triphosphate hydrolases"/>
    <property type="match status" value="1"/>
</dbReference>
<proteinExistence type="inferred from homology"/>
<dbReference type="Proteomes" id="UP001519289">
    <property type="component" value="Unassembled WGS sequence"/>
</dbReference>
<dbReference type="CDD" id="cd03230">
    <property type="entry name" value="ABC_DR_subfamily_A"/>
    <property type="match status" value="1"/>
</dbReference>
<dbReference type="GO" id="GO:0005524">
    <property type="term" value="F:ATP binding"/>
    <property type="evidence" value="ECO:0007669"/>
    <property type="project" value="UniProtKB-KW"/>
</dbReference>
<keyword evidence="2" id="KW-0813">Transport</keyword>
<evidence type="ECO:0000313" key="6">
    <source>
        <dbReference type="EMBL" id="MBP2017235.1"/>
    </source>
</evidence>
<dbReference type="PANTHER" id="PTHR42711">
    <property type="entry name" value="ABC TRANSPORTER ATP-BINDING PROTEIN"/>
    <property type="match status" value="1"/>
</dbReference>
<accession>A0ABS4JQL9</accession>
<comment type="caution">
    <text evidence="6">The sequence shown here is derived from an EMBL/GenBank/DDBJ whole genome shotgun (WGS) entry which is preliminary data.</text>
</comment>
<dbReference type="PANTHER" id="PTHR42711:SF5">
    <property type="entry name" value="ABC TRANSPORTER ATP-BINDING PROTEIN NATA"/>
    <property type="match status" value="1"/>
</dbReference>
<dbReference type="PROSITE" id="PS50893">
    <property type="entry name" value="ABC_TRANSPORTER_2"/>
    <property type="match status" value="1"/>
</dbReference>